<keyword evidence="1" id="KW-1133">Transmembrane helix</keyword>
<feature type="transmembrane region" description="Helical" evidence="1">
    <location>
        <begin position="12"/>
        <end position="33"/>
    </location>
</feature>
<proteinExistence type="predicted"/>
<comment type="caution">
    <text evidence="2">The sequence shown here is derived from an EMBL/GenBank/DDBJ whole genome shotgun (WGS) entry which is preliminary data.</text>
</comment>
<dbReference type="Proteomes" id="UP001328107">
    <property type="component" value="Unassembled WGS sequence"/>
</dbReference>
<sequence length="72" mass="8681">SSSPSSARHGMLQAVLLLRSLFWSFIMLIRFRFPLTYDWDWSYKFFPYDFHYKIHKCIFLCWMGVFFGGNIG</sequence>
<evidence type="ECO:0000313" key="2">
    <source>
        <dbReference type="EMBL" id="GMR31934.1"/>
    </source>
</evidence>
<dbReference type="AlphaFoldDB" id="A0AAN4Z272"/>
<reference evidence="3" key="1">
    <citation type="submission" date="2022-10" db="EMBL/GenBank/DDBJ databases">
        <title>Genome assembly of Pristionchus species.</title>
        <authorList>
            <person name="Yoshida K."/>
            <person name="Sommer R.J."/>
        </authorList>
    </citation>
    <scope>NUCLEOTIDE SEQUENCE [LARGE SCALE GENOMIC DNA]</scope>
    <source>
        <strain evidence="3">RS5460</strain>
    </source>
</reference>
<evidence type="ECO:0000256" key="1">
    <source>
        <dbReference type="SAM" id="Phobius"/>
    </source>
</evidence>
<feature type="non-terminal residue" evidence="2">
    <location>
        <position position="1"/>
    </location>
</feature>
<protein>
    <submittedName>
        <fullName evidence="2">Uncharacterized protein</fullName>
    </submittedName>
</protein>
<keyword evidence="1" id="KW-0812">Transmembrane</keyword>
<accession>A0AAN4Z272</accession>
<dbReference type="EMBL" id="BTRK01000001">
    <property type="protein sequence ID" value="GMR31934.1"/>
    <property type="molecule type" value="Genomic_DNA"/>
</dbReference>
<keyword evidence="3" id="KW-1185">Reference proteome</keyword>
<organism evidence="2 3">
    <name type="scientific">Pristionchus mayeri</name>
    <dbReference type="NCBI Taxonomy" id="1317129"/>
    <lineage>
        <taxon>Eukaryota</taxon>
        <taxon>Metazoa</taxon>
        <taxon>Ecdysozoa</taxon>
        <taxon>Nematoda</taxon>
        <taxon>Chromadorea</taxon>
        <taxon>Rhabditida</taxon>
        <taxon>Rhabditina</taxon>
        <taxon>Diplogasteromorpha</taxon>
        <taxon>Diplogasteroidea</taxon>
        <taxon>Neodiplogasteridae</taxon>
        <taxon>Pristionchus</taxon>
    </lineage>
</organism>
<keyword evidence="1" id="KW-0472">Membrane</keyword>
<evidence type="ECO:0000313" key="3">
    <source>
        <dbReference type="Proteomes" id="UP001328107"/>
    </source>
</evidence>
<feature type="non-terminal residue" evidence="2">
    <location>
        <position position="72"/>
    </location>
</feature>
<name>A0AAN4Z272_9BILA</name>
<gene>
    <name evidence="2" type="ORF">PMAYCL1PPCAC_02129</name>
</gene>